<keyword evidence="2" id="KW-1133">Transmembrane helix</keyword>
<keyword evidence="2" id="KW-0812">Transmembrane</keyword>
<dbReference type="EMBL" id="MT142518">
    <property type="protein sequence ID" value="QJA83811.1"/>
    <property type="molecule type" value="Genomic_DNA"/>
</dbReference>
<reference evidence="4" key="1">
    <citation type="submission" date="2020-03" db="EMBL/GenBank/DDBJ databases">
        <title>The deep terrestrial virosphere.</title>
        <authorList>
            <person name="Holmfeldt K."/>
            <person name="Nilsson E."/>
            <person name="Simone D."/>
            <person name="Lopez-Fernandez M."/>
            <person name="Wu X."/>
            <person name="de Brujin I."/>
            <person name="Lundin D."/>
            <person name="Andersson A."/>
            <person name="Bertilsson S."/>
            <person name="Dopson M."/>
        </authorList>
    </citation>
    <scope>NUCLEOTIDE SEQUENCE</scope>
    <source>
        <strain evidence="4">MM415A00252</strain>
        <strain evidence="3">MM415B00400</strain>
    </source>
</reference>
<evidence type="ECO:0000313" key="3">
    <source>
        <dbReference type="EMBL" id="QJA65357.1"/>
    </source>
</evidence>
<gene>
    <name evidence="4" type="ORF">MM415A00252_0032</name>
    <name evidence="3" type="ORF">MM415B00400_0012</name>
</gene>
<keyword evidence="2" id="KW-0472">Membrane</keyword>
<dbReference type="AlphaFoldDB" id="A0A6M3KQD8"/>
<name>A0A6M3KQD8_9ZZZZ</name>
<sequence>MDMILYALAAVGIVAVILGAFLTILWVGFRMGRQTIDKPLPPIIQPKQGVQIDEDPYFKPMHGSDQPGYPTGAER</sequence>
<evidence type="ECO:0000256" key="1">
    <source>
        <dbReference type="SAM" id="MobiDB-lite"/>
    </source>
</evidence>
<evidence type="ECO:0000313" key="4">
    <source>
        <dbReference type="EMBL" id="QJA83811.1"/>
    </source>
</evidence>
<dbReference type="EMBL" id="MT141537">
    <property type="protein sequence ID" value="QJA65357.1"/>
    <property type="molecule type" value="Genomic_DNA"/>
</dbReference>
<organism evidence="4">
    <name type="scientific">viral metagenome</name>
    <dbReference type="NCBI Taxonomy" id="1070528"/>
    <lineage>
        <taxon>unclassified sequences</taxon>
        <taxon>metagenomes</taxon>
        <taxon>organismal metagenomes</taxon>
    </lineage>
</organism>
<evidence type="ECO:0000256" key="2">
    <source>
        <dbReference type="SAM" id="Phobius"/>
    </source>
</evidence>
<protein>
    <submittedName>
        <fullName evidence="4">Uncharacterized protein</fullName>
    </submittedName>
</protein>
<proteinExistence type="predicted"/>
<accession>A0A6M3KQD8</accession>
<feature type="region of interest" description="Disordered" evidence="1">
    <location>
        <begin position="54"/>
        <end position="75"/>
    </location>
</feature>
<feature type="transmembrane region" description="Helical" evidence="2">
    <location>
        <begin position="6"/>
        <end position="29"/>
    </location>
</feature>